<dbReference type="SMART" id="SM00382">
    <property type="entry name" value="AAA"/>
    <property type="match status" value="1"/>
</dbReference>
<dbReference type="GO" id="GO:0015188">
    <property type="term" value="F:L-isoleucine transmembrane transporter activity"/>
    <property type="evidence" value="ECO:0007669"/>
    <property type="project" value="TreeGrafter"/>
</dbReference>
<reference evidence="5 6" key="1">
    <citation type="journal article" date="2012" name="J. Bacteriol.">
        <title>Complete Genome Sequence of the BTEX-Degrading Bacterium Pseudoxanthomonas spadix BD-a59.</title>
        <authorList>
            <person name="Lee S.H."/>
            <person name="Jin H.M."/>
            <person name="Lee H.J."/>
            <person name="Kim J.M."/>
            <person name="Jeon C.O."/>
        </authorList>
    </citation>
    <scope>NUCLEOTIDE SEQUENCE [LARGE SCALE GENOMIC DNA]</scope>
    <source>
        <strain evidence="5 6">BD-a59</strain>
    </source>
</reference>
<dbReference type="Gene3D" id="3.40.50.300">
    <property type="entry name" value="P-loop containing nucleotide triphosphate hydrolases"/>
    <property type="match status" value="1"/>
</dbReference>
<dbReference type="GO" id="GO:0042941">
    <property type="term" value="P:D-alanine transmembrane transport"/>
    <property type="evidence" value="ECO:0007669"/>
    <property type="project" value="TreeGrafter"/>
</dbReference>
<dbReference type="GO" id="GO:0015192">
    <property type="term" value="F:L-phenylalanine transmembrane transporter activity"/>
    <property type="evidence" value="ECO:0007669"/>
    <property type="project" value="TreeGrafter"/>
</dbReference>
<evidence type="ECO:0000256" key="2">
    <source>
        <dbReference type="ARBA" id="ARBA00022741"/>
    </source>
</evidence>
<dbReference type="GO" id="GO:1903805">
    <property type="term" value="P:L-valine import across plasma membrane"/>
    <property type="evidence" value="ECO:0007669"/>
    <property type="project" value="TreeGrafter"/>
</dbReference>
<dbReference type="AlphaFoldDB" id="G7UTY8"/>
<dbReference type="InterPro" id="IPR003593">
    <property type="entry name" value="AAA+_ATPase"/>
</dbReference>
<dbReference type="eggNOG" id="COG0411">
    <property type="taxonomic scope" value="Bacteria"/>
</dbReference>
<evidence type="ECO:0000259" key="4">
    <source>
        <dbReference type="PROSITE" id="PS50893"/>
    </source>
</evidence>
<dbReference type="GO" id="GO:0016887">
    <property type="term" value="F:ATP hydrolysis activity"/>
    <property type="evidence" value="ECO:0007669"/>
    <property type="project" value="InterPro"/>
</dbReference>
<accession>G7UTY8</accession>
<evidence type="ECO:0000313" key="5">
    <source>
        <dbReference type="EMBL" id="AER57422.1"/>
    </source>
</evidence>
<dbReference type="Proteomes" id="UP000005870">
    <property type="component" value="Chromosome"/>
</dbReference>
<dbReference type="HOGENOM" id="CLU_000604_1_2_6"/>
<proteinExistence type="predicted"/>
<keyword evidence="1" id="KW-0813">Transport</keyword>
<dbReference type="InterPro" id="IPR027417">
    <property type="entry name" value="P-loop_NTPase"/>
</dbReference>
<dbReference type="Pfam" id="PF12399">
    <property type="entry name" value="BCA_ABC_TP_C"/>
    <property type="match status" value="1"/>
</dbReference>
<dbReference type="Pfam" id="PF00005">
    <property type="entry name" value="ABC_tran"/>
    <property type="match status" value="1"/>
</dbReference>
<dbReference type="PROSITE" id="PS50893">
    <property type="entry name" value="ABC_TRANSPORTER_2"/>
    <property type="match status" value="1"/>
</dbReference>
<dbReference type="InterPro" id="IPR051120">
    <property type="entry name" value="ABC_AA/LPS_Transport"/>
</dbReference>
<dbReference type="EMBL" id="CP003093">
    <property type="protein sequence ID" value="AER57422.1"/>
    <property type="molecule type" value="Genomic_DNA"/>
</dbReference>
<dbReference type="PANTHER" id="PTHR45772:SF7">
    <property type="entry name" value="AMINO ACID ABC TRANSPORTER ATP-BINDING PROTEIN"/>
    <property type="match status" value="1"/>
</dbReference>
<protein>
    <submittedName>
        <fullName evidence="5">ABC transporter-like protein</fullName>
    </submittedName>
</protein>
<organism evidence="5 6">
    <name type="scientific">Pseudoxanthomonas spadix (strain BD-a59)</name>
    <dbReference type="NCBI Taxonomy" id="1045855"/>
    <lineage>
        <taxon>Bacteria</taxon>
        <taxon>Pseudomonadati</taxon>
        <taxon>Pseudomonadota</taxon>
        <taxon>Gammaproteobacteria</taxon>
        <taxon>Lysobacterales</taxon>
        <taxon>Lysobacteraceae</taxon>
        <taxon>Pseudoxanthomonas</taxon>
    </lineage>
</organism>
<evidence type="ECO:0000256" key="3">
    <source>
        <dbReference type="ARBA" id="ARBA00022840"/>
    </source>
</evidence>
<dbReference type="GO" id="GO:0005524">
    <property type="term" value="F:ATP binding"/>
    <property type="evidence" value="ECO:0007669"/>
    <property type="project" value="UniProtKB-KW"/>
</dbReference>
<gene>
    <name evidence="5" type="ordered locus">DSC_13890</name>
</gene>
<dbReference type="SUPFAM" id="SSF52540">
    <property type="entry name" value="P-loop containing nucleoside triphosphate hydrolases"/>
    <property type="match status" value="1"/>
</dbReference>
<name>G7UTY8_PSEUP</name>
<sequence>MRAIDGLSFGITQGSIHSIIGPNGAGKTTLLNLITGIYQPTHGEVRFFGDNLIGKPVQARVSAGLGRTFQTPQVCMNMSAVENVMLGRHLKLESRLLPSVLRLPRIRDGEREARDRAAELMEYVGLQGYINDHPGSMPYGALKRLEVARALACEPKLLLLDEPAAGLGASEKADLTSLIEKLCGDGLTIILVEHDMKLVMRISQHILVINYGKKLAEGKPAEVRCNPDVVAAYLGSAI</sequence>
<dbReference type="InterPro" id="IPR032823">
    <property type="entry name" value="BCA_ABC_TP_C"/>
</dbReference>
<dbReference type="FunFam" id="3.40.50.300:FF:000421">
    <property type="entry name" value="Branched-chain amino acid ABC transporter ATP-binding protein"/>
    <property type="match status" value="1"/>
</dbReference>
<dbReference type="InterPro" id="IPR003439">
    <property type="entry name" value="ABC_transporter-like_ATP-bd"/>
</dbReference>
<dbReference type="GO" id="GO:0005304">
    <property type="term" value="F:L-valine transmembrane transporter activity"/>
    <property type="evidence" value="ECO:0007669"/>
    <property type="project" value="TreeGrafter"/>
</dbReference>
<keyword evidence="3" id="KW-0067">ATP-binding</keyword>
<dbReference type="KEGG" id="psd:DSC_13890"/>
<dbReference type="GO" id="GO:1903806">
    <property type="term" value="P:L-isoleucine import across plasma membrane"/>
    <property type="evidence" value="ECO:0007669"/>
    <property type="project" value="TreeGrafter"/>
</dbReference>
<keyword evidence="2" id="KW-0547">Nucleotide-binding</keyword>
<evidence type="ECO:0000256" key="1">
    <source>
        <dbReference type="ARBA" id="ARBA00022448"/>
    </source>
</evidence>
<feature type="domain" description="ABC transporter" evidence="4">
    <location>
        <begin position="1"/>
        <end position="236"/>
    </location>
</feature>
<dbReference type="GO" id="GO:0015808">
    <property type="term" value="P:L-alanine transport"/>
    <property type="evidence" value="ECO:0007669"/>
    <property type="project" value="TreeGrafter"/>
</dbReference>
<dbReference type="CDD" id="cd03219">
    <property type="entry name" value="ABC_Mj1267_LivG_branched"/>
    <property type="match status" value="1"/>
</dbReference>
<dbReference type="PANTHER" id="PTHR45772">
    <property type="entry name" value="CONSERVED COMPONENT OF ABC TRANSPORTER FOR NATURAL AMINO ACIDS-RELATED"/>
    <property type="match status" value="1"/>
</dbReference>
<keyword evidence="6" id="KW-1185">Reference proteome</keyword>
<dbReference type="STRING" id="1045855.DSC_13890"/>
<dbReference type="GO" id="GO:0005886">
    <property type="term" value="C:plasma membrane"/>
    <property type="evidence" value="ECO:0007669"/>
    <property type="project" value="TreeGrafter"/>
</dbReference>
<evidence type="ECO:0000313" key="6">
    <source>
        <dbReference type="Proteomes" id="UP000005870"/>
    </source>
</evidence>